<sequence>MKTFNLSQSYPTQDIRKHTSFLTISLSACLLAAGLILLFLPEINSQSNIDILRMVAGSLMVCIAVYLLVFRARYQAYAETGSRICKKSLTFTKDQFPHLNKYLADYCSLPVFPAEGAQLYLQVIHSKDNRYAAFQLLTYTSFLYEPVTELCCLKGEKAAAFINSLHTSHGFHH</sequence>
<keyword evidence="1" id="KW-0812">Transmembrane</keyword>
<dbReference type="EMBL" id="QRHQ01000010">
    <property type="protein sequence ID" value="RHF91432.1"/>
    <property type="molecule type" value="Genomic_DNA"/>
</dbReference>
<name>A0A3E4W0M7_9BACT</name>
<dbReference type="EMBL" id="QSQT01000008">
    <property type="protein sequence ID" value="RGK56769.1"/>
    <property type="molecule type" value="Genomic_DNA"/>
</dbReference>
<dbReference type="Proteomes" id="UP000285750">
    <property type="component" value="Unassembled WGS sequence"/>
</dbReference>
<evidence type="ECO:0000313" key="10">
    <source>
        <dbReference type="Proteomes" id="UP000285109"/>
    </source>
</evidence>
<comment type="caution">
    <text evidence="3">The sequence shown here is derived from an EMBL/GenBank/DDBJ whole genome shotgun (WGS) entry which is preliminary data.</text>
</comment>
<evidence type="ECO:0000313" key="6">
    <source>
        <dbReference type="EMBL" id="RHM96771.1"/>
    </source>
</evidence>
<dbReference type="Proteomes" id="UP000260780">
    <property type="component" value="Unassembled WGS sequence"/>
</dbReference>
<feature type="transmembrane region" description="Helical" evidence="1">
    <location>
        <begin position="51"/>
        <end position="70"/>
    </location>
</feature>
<evidence type="ECO:0000313" key="8">
    <source>
        <dbReference type="Proteomes" id="UP000260862"/>
    </source>
</evidence>
<dbReference type="Proteomes" id="UP000283485">
    <property type="component" value="Unassembled WGS sequence"/>
</dbReference>
<evidence type="ECO:0000313" key="4">
    <source>
        <dbReference type="EMBL" id="RGS02554.1"/>
    </source>
</evidence>
<dbReference type="AlphaFoldDB" id="A0A3E4W0M7"/>
<accession>A0A3E4W0M7</accession>
<dbReference type="EMBL" id="QRQK01000014">
    <property type="protein sequence ID" value="RHM96771.1"/>
    <property type="molecule type" value="Genomic_DNA"/>
</dbReference>
<evidence type="ECO:0000313" key="2">
    <source>
        <dbReference type="EMBL" id="RGK56769.1"/>
    </source>
</evidence>
<dbReference type="PROSITE" id="PS51257">
    <property type="entry name" value="PROKAR_LIPOPROTEIN"/>
    <property type="match status" value="1"/>
</dbReference>
<reference evidence="7 8" key="1">
    <citation type="submission" date="2018-08" db="EMBL/GenBank/DDBJ databases">
        <title>A genome reference for cultivated species of the human gut microbiota.</title>
        <authorList>
            <person name="Zou Y."/>
            <person name="Xue W."/>
            <person name="Luo G."/>
        </authorList>
    </citation>
    <scope>NUCLEOTIDE SEQUENCE [LARGE SCALE GENOMIC DNA]</scope>
    <source>
        <strain evidence="4 11">AF24-16AC</strain>
        <strain evidence="6 10">AF31-28B-AC</strain>
        <strain evidence="5 9">AM23-23</strain>
        <strain evidence="3 7">OM08-14</strain>
        <strain evidence="2 8">TF10-3AC</strain>
    </source>
</reference>
<keyword evidence="1" id="KW-1133">Transmembrane helix</keyword>
<keyword evidence="1" id="KW-0472">Membrane</keyword>
<evidence type="ECO:0000256" key="1">
    <source>
        <dbReference type="SAM" id="Phobius"/>
    </source>
</evidence>
<keyword evidence="8" id="KW-1185">Reference proteome</keyword>
<dbReference type="Proteomes" id="UP000285109">
    <property type="component" value="Unassembled WGS sequence"/>
</dbReference>
<evidence type="ECO:0000313" key="11">
    <source>
        <dbReference type="Proteomes" id="UP000285750"/>
    </source>
</evidence>
<proteinExistence type="predicted"/>
<dbReference type="RefSeq" id="WP_117671547.1">
    <property type="nucleotide sequence ID" value="NZ_CABOGR010000008.1"/>
</dbReference>
<evidence type="ECO:0000313" key="7">
    <source>
        <dbReference type="Proteomes" id="UP000260780"/>
    </source>
</evidence>
<gene>
    <name evidence="5" type="ORF">DW653_07090</name>
    <name evidence="4" type="ORF">DWY14_15995</name>
    <name evidence="6" type="ORF">DWZ34_08215</name>
    <name evidence="3" type="ORF">DXC17_14365</name>
    <name evidence="2" type="ORF">DXD04_05415</name>
</gene>
<protein>
    <submittedName>
        <fullName evidence="3">Uncharacterized protein</fullName>
    </submittedName>
</protein>
<dbReference type="EMBL" id="QSTF01000050">
    <property type="protein sequence ID" value="RGM35747.1"/>
    <property type="molecule type" value="Genomic_DNA"/>
</dbReference>
<evidence type="ECO:0000313" key="5">
    <source>
        <dbReference type="EMBL" id="RHF91432.1"/>
    </source>
</evidence>
<dbReference type="EMBL" id="QRUY01000053">
    <property type="protein sequence ID" value="RGS02554.1"/>
    <property type="molecule type" value="Genomic_DNA"/>
</dbReference>
<organism evidence="3 7">
    <name type="scientific">Phocaeicola plebeius</name>
    <dbReference type="NCBI Taxonomy" id="310297"/>
    <lineage>
        <taxon>Bacteria</taxon>
        <taxon>Pseudomonadati</taxon>
        <taxon>Bacteroidota</taxon>
        <taxon>Bacteroidia</taxon>
        <taxon>Bacteroidales</taxon>
        <taxon>Bacteroidaceae</taxon>
        <taxon>Phocaeicola</taxon>
    </lineage>
</organism>
<dbReference type="Proteomes" id="UP000260862">
    <property type="component" value="Unassembled WGS sequence"/>
</dbReference>
<feature type="transmembrane region" description="Helical" evidence="1">
    <location>
        <begin position="21"/>
        <end position="39"/>
    </location>
</feature>
<evidence type="ECO:0000313" key="9">
    <source>
        <dbReference type="Proteomes" id="UP000283485"/>
    </source>
</evidence>
<evidence type="ECO:0000313" key="3">
    <source>
        <dbReference type="EMBL" id="RGM35747.1"/>
    </source>
</evidence>